<evidence type="ECO:0000256" key="2">
    <source>
        <dbReference type="ARBA" id="ARBA00006162"/>
    </source>
</evidence>
<keyword evidence="10" id="KW-1185">Reference proteome</keyword>
<dbReference type="STRING" id="394193.SAMN04489732_119213"/>
<sequence>MSTMQQGELCRITVYGPQGRADLAVPMAVPITSLLPVLLRHTGGREELRDSWVLQRLGDAPLDPAGTPESLDWKEGEEFHLRPRQDPLPELDFDDIADGMATAVSRQPGRWKPEFNRWLFLGFAIFSLVVLARVLLYPDLSVFPAASTGVVALGLLVAAVSTGVQSEDRALLVLLGLGGCGFAAVAGAVSVAGIGPAFDLQGAPVLVGCLTFALAGGLVIGGRAAWSPSIPFVPFGAVVATGALGAVTIWLHLGPEFSTVQSAGLVSTVLIGLLVFAPRIGIRFARIRGPQLPRTADELQYDIEPAPAEQMVRQTAYADGYLTIASIATAVVFTACFPFLIGEGLFPGLLALLVSAAVLMRSRALLGSWQRVPLAVAGSVGLVLVALSLIEPLATNWRGASAFGLALVFFLLVLAMLRPPPRRLLPIWGHLANWLETLSAVAVIPILLELFGVYSWAVGLTA</sequence>
<feature type="transmembrane region" description="Helical" evidence="7">
    <location>
        <begin position="259"/>
        <end position="278"/>
    </location>
</feature>
<dbReference type="InterPro" id="IPR024962">
    <property type="entry name" value="YukD-like"/>
</dbReference>
<dbReference type="Gene3D" id="3.10.20.90">
    <property type="entry name" value="Phosphatidylinositol 3-kinase Catalytic Subunit, Chain A, domain 1"/>
    <property type="match status" value="1"/>
</dbReference>
<evidence type="ECO:0000256" key="6">
    <source>
        <dbReference type="ARBA" id="ARBA00023136"/>
    </source>
</evidence>
<dbReference type="NCBIfam" id="TIGR03920">
    <property type="entry name" value="T7SS_EccD"/>
    <property type="match status" value="1"/>
</dbReference>
<accession>A0A1H8YJV4</accession>
<name>A0A1H8YJV4_9PSEU</name>
<protein>
    <submittedName>
        <fullName evidence="9">Type VII secretion integral membrane protein EccD</fullName>
    </submittedName>
</protein>
<dbReference type="AlphaFoldDB" id="A0A1H8YJV4"/>
<dbReference type="Pfam" id="PF19053">
    <property type="entry name" value="EccD"/>
    <property type="match status" value="1"/>
</dbReference>
<gene>
    <name evidence="9" type="ORF">SAMN04489732_119213</name>
</gene>
<feature type="transmembrane region" description="Helical" evidence="7">
    <location>
        <begin position="346"/>
        <end position="362"/>
    </location>
</feature>
<keyword evidence="4 7" id="KW-0812">Transmembrane</keyword>
<evidence type="ECO:0000313" key="10">
    <source>
        <dbReference type="Proteomes" id="UP000198582"/>
    </source>
</evidence>
<feature type="transmembrane region" description="Helical" evidence="7">
    <location>
        <begin position="232"/>
        <end position="253"/>
    </location>
</feature>
<evidence type="ECO:0000256" key="4">
    <source>
        <dbReference type="ARBA" id="ARBA00022692"/>
    </source>
</evidence>
<keyword evidence="3" id="KW-1003">Cell membrane</keyword>
<keyword evidence="5 7" id="KW-1133">Transmembrane helix</keyword>
<dbReference type="Proteomes" id="UP000198582">
    <property type="component" value="Unassembled WGS sequence"/>
</dbReference>
<feature type="domain" description="EccD-like transmembrane" evidence="8">
    <location>
        <begin position="117"/>
        <end position="460"/>
    </location>
</feature>
<feature type="transmembrane region" description="Helical" evidence="7">
    <location>
        <begin position="400"/>
        <end position="417"/>
    </location>
</feature>
<evidence type="ECO:0000256" key="3">
    <source>
        <dbReference type="ARBA" id="ARBA00022475"/>
    </source>
</evidence>
<feature type="transmembrane region" description="Helical" evidence="7">
    <location>
        <begin position="171"/>
        <end position="194"/>
    </location>
</feature>
<feature type="transmembrane region" description="Helical" evidence="7">
    <location>
        <begin position="438"/>
        <end position="457"/>
    </location>
</feature>
<evidence type="ECO:0000256" key="5">
    <source>
        <dbReference type="ARBA" id="ARBA00022989"/>
    </source>
</evidence>
<feature type="transmembrane region" description="Helical" evidence="7">
    <location>
        <begin position="320"/>
        <end position="340"/>
    </location>
</feature>
<evidence type="ECO:0000313" key="9">
    <source>
        <dbReference type="EMBL" id="SEP52331.1"/>
    </source>
</evidence>
<feature type="transmembrane region" description="Helical" evidence="7">
    <location>
        <begin position="200"/>
        <end position="220"/>
    </location>
</feature>
<organism evidence="9 10">
    <name type="scientific">Amycolatopsis saalfeldensis</name>
    <dbReference type="NCBI Taxonomy" id="394193"/>
    <lineage>
        <taxon>Bacteria</taxon>
        <taxon>Bacillati</taxon>
        <taxon>Actinomycetota</taxon>
        <taxon>Actinomycetes</taxon>
        <taxon>Pseudonocardiales</taxon>
        <taxon>Pseudonocardiaceae</taxon>
        <taxon>Amycolatopsis</taxon>
    </lineage>
</organism>
<dbReference type="GO" id="GO:0005886">
    <property type="term" value="C:plasma membrane"/>
    <property type="evidence" value="ECO:0007669"/>
    <property type="project" value="UniProtKB-SubCell"/>
</dbReference>
<dbReference type="Pfam" id="PF08817">
    <property type="entry name" value="YukD"/>
    <property type="match status" value="1"/>
</dbReference>
<evidence type="ECO:0000256" key="7">
    <source>
        <dbReference type="SAM" id="Phobius"/>
    </source>
</evidence>
<dbReference type="InterPro" id="IPR044049">
    <property type="entry name" value="EccD_transm"/>
</dbReference>
<dbReference type="InterPro" id="IPR006707">
    <property type="entry name" value="T7SS_EccD"/>
</dbReference>
<evidence type="ECO:0000259" key="8">
    <source>
        <dbReference type="Pfam" id="PF19053"/>
    </source>
</evidence>
<feature type="transmembrane region" description="Helical" evidence="7">
    <location>
        <begin position="374"/>
        <end position="394"/>
    </location>
</feature>
<comment type="subcellular location">
    <subcellularLocation>
        <location evidence="1">Cell membrane</location>
        <topology evidence="1">Multi-pass membrane protein</topology>
    </subcellularLocation>
</comment>
<feature type="transmembrane region" description="Helical" evidence="7">
    <location>
        <begin position="142"/>
        <end position="164"/>
    </location>
</feature>
<evidence type="ECO:0000256" key="1">
    <source>
        <dbReference type="ARBA" id="ARBA00004651"/>
    </source>
</evidence>
<reference evidence="9 10" key="1">
    <citation type="submission" date="2016-10" db="EMBL/GenBank/DDBJ databases">
        <authorList>
            <person name="de Groot N.N."/>
        </authorList>
    </citation>
    <scope>NUCLEOTIDE SEQUENCE [LARGE SCALE GENOMIC DNA]</scope>
    <source>
        <strain evidence="9 10">DSM 44993</strain>
    </source>
</reference>
<comment type="similarity">
    <text evidence="2">Belongs to the EccD/Snm4 family.</text>
</comment>
<feature type="transmembrane region" description="Helical" evidence="7">
    <location>
        <begin position="118"/>
        <end position="136"/>
    </location>
</feature>
<dbReference type="EMBL" id="FOEF01000019">
    <property type="protein sequence ID" value="SEP52331.1"/>
    <property type="molecule type" value="Genomic_DNA"/>
</dbReference>
<proteinExistence type="inferred from homology"/>
<keyword evidence="6 7" id="KW-0472">Membrane</keyword>